<dbReference type="AlphaFoldDB" id="A0A835GN04"/>
<dbReference type="Proteomes" id="UP000648187">
    <property type="component" value="Unassembled WGS sequence"/>
</dbReference>
<proteinExistence type="predicted"/>
<evidence type="ECO:0000313" key="3">
    <source>
        <dbReference type="Proteomes" id="UP000648187"/>
    </source>
</evidence>
<comment type="caution">
    <text evidence="2">The sequence shown here is derived from an EMBL/GenBank/DDBJ whole genome shotgun (WGS) entry which is preliminary data.</text>
</comment>
<dbReference type="EMBL" id="JACKWZ010000024">
    <property type="protein sequence ID" value="KAF9421458.1"/>
    <property type="molecule type" value="Genomic_DNA"/>
</dbReference>
<protein>
    <submittedName>
        <fullName evidence="2">Uncharacterized protein</fullName>
    </submittedName>
</protein>
<name>A0A835GN04_SPOEX</name>
<organism evidence="2 3">
    <name type="scientific">Spodoptera exigua</name>
    <name type="common">Beet armyworm</name>
    <name type="synonym">Noctua fulgens</name>
    <dbReference type="NCBI Taxonomy" id="7107"/>
    <lineage>
        <taxon>Eukaryota</taxon>
        <taxon>Metazoa</taxon>
        <taxon>Ecdysozoa</taxon>
        <taxon>Arthropoda</taxon>
        <taxon>Hexapoda</taxon>
        <taxon>Insecta</taxon>
        <taxon>Pterygota</taxon>
        <taxon>Neoptera</taxon>
        <taxon>Endopterygota</taxon>
        <taxon>Lepidoptera</taxon>
        <taxon>Glossata</taxon>
        <taxon>Ditrysia</taxon>
        <taxon>Noctuoidea</taxon>
        <taxon>Noctuidae</taxon>
        <taxon>Amphipyrinae</taxon>
        <taxon>Spodoptera</taxon>
    </lineage>
</organism>
<evidence type="ECO:0000256" key="1">
    <source>
        <dbReference type="SAM" id="Coils"/>
    </source>
</evidence>
<feature type="coiled-coil region" evidence="1">
    <location>
        <begin position="65"/>
        <end position="106"/>
    </location>
</feature>
<keyword evidence="3" id="KW-1185">Reference proteome</keyword>
<gene>
    <name evidence="2" type="ORF">HW555_002673</name>
</gene>
<reference evidence="2" key="1">
    <citation type="submission" date="2020-08" db="EMBL/GenBank/DDBJ databases">
        <title>Spodoptera exigua strain:BAW_Kor-Di-RS1 Genome sequencing and assembly.</title>
        <authorList>
            <person name="Kim J."/>
            <person name="Nam H.Y."/>
            <person name="Kwon M."/>
            <person name="Choi J.H."/>
            <person name="Cho S.R."/>
            <person name="Kim G.-H."/>
        </authorList>
    </citation>
    <scope>NUCLEOTIDE SEQUENCE</scope>
    <source>
        <strain evidence="2">BAW_Kor-Di-RS1</strain>
        <tissue evidence="2">Whole-body</tissue>
    </source>
</reference>
<evidence type="ECO:0000313" key="2">
    <source>
        <dbReference type="EMBL" id="KAF9421458.1"/>
    </source>
</evidence>
<keyword evidence="1" id="KW-0175">Coiled coil</keyword>
<accession>A0A835GN04</accession>
<sequence length="355" mass="41039">MSRALLLLNKMDSELYTNITHRKPFRASSLEDLSNLENMDNEEKTIFDSTMMSIPDSLHDNSNIIIELSEQVKALKMQLKDAHLEIENLNSENFRLKSDLQNMTIKTDKETQTCDTNNIQTTNSLKTAQNISPSFKNNLPKHTGNLTSTIVKHQQKNKLCILSSHKSRGALSIIEDVFSKYFDFCHYVFPNGTVKELLYGIENKLRNFTLNDYCIILIGENDIKENKNYITTINMIKEAFQKVTHTNNIICCPTYVRGAPIHNFRVEMFNNLINLSIQDNEYAYLFDSNYGLSLDMFSYITGKINNQGIRNIYERIMENILIDINTFNKFDIDTNIIPDETTNSPQNETDTQFFL</sequence>